<dbReference type="InterPro" id="IPR020807">
    <property type="entry name" value="PKS_DH"/>
</dbReference>
<evidence type="ECO:0000259" key="4">
    <source>
        <dbReference type="PROSITE" id="PS52019"/>
    </source>
</evidence>
<dbReference type="PANTHER" id="PTHR43775">
    <property type="entry name" value="FATTY ACID SYNTHASE"/>
    <property type="match status" value="1"/>
</dbReference>
<dbReference type="InterPro" id="IPR050091">
    <property type="entry name" value="PKS_NRPS_Biosynth_Enz"/>
</dbReference>
<protein>
    <submittedName>
        <fullName evidence="5">Alcohol dehydrogenase catalytic domain-containing protein</fullName>
    </submittedName>
</protein>
<dbReference type="InterPro" id="IPR049551">
    <property type="entry name" value="PKS_DH_C"/>
</dbReference>
<dbReference type="Gene3D" id="3.10.129.110">
    <property type="entry name" value="Polyketide synthase dehydratase"/>
    <property type="match status" value="1"/>
</dbReference>
<feature type="region of interest" description="N-terminal hotdog fold" evidence="3">
    <location>
        <begin position="1"/>
        <end position="47"/>
    </location>
</feature>
<evidence type="ECO:0000256" key="1">
    <source>
        <dbReference type="ARBA" id="ARBA00022679"/>
    </source>
</evidence>
<dbReference type="PROSITE" id="PS52019">
    <property type="entry name" value="PKS_MFAS_DH"/>
    <property type="match status" value="1"/>
</dbReference>
<reference evidence="5 6" key="1">
    <citation type="submission" date="2020-02" db="EMBL/GenBank/DDBJ databases">
        <title>Whole-genome analyses of novel actinobacteria.</title>
        <authorList>
            <person name="Sahin N."/>
            <person name="Tatar D."/>
        </authorList>
    </citation>
    <scope>NUCLEOTIDE SEQUENCE [LARGE SCALE GENOMIC DNA]</scope>
    <source>
        <strain evidence="5 6">SB3404</strain>
    </source>
</reference>
<dbReference type="PANTHER" id="PTHR43775:SF51">
    <property type="entry name" value="INACTIVE PHENOLPHTHIOCEROL SYNTHESIS POLYKETIDE SYNTHASE TYPE I PKS1-RELATED"/>
    <property type="match status" value="1"/>
</dbReference>
<proteinExistence type="predicted"/>
<organism evidence="5 6">
    <name type="scientific">Streptomyces boncukensis</name>
    <dbReference type="NCBI Taxonomy" id="2711219"/>
    <lineage>
        <taxon>Bacteria</taxon>
        <taxon>Bacillati</taxon>
        <taxon>Actinomycetota</taxon>
        <taxon>Actinomycetes</taxon>
        <taxon>Kitasatosporales</taxon>
        <taxon>Streptomycetaceae</taxon>
        <taxon>Streptomyces</taxon>
    </lineage>
</organism>
<keyword evidence="1" id="KW-0808">Transferase</keyword>
<sequence length="561" mass="57434">VQVVVGAADADGRREVQVYSRAEEEGSGEGSWVCHAAGTLGGRESAWAPALGAEGAWPPAAAEAVDVEGFYERAGAAGYAYGPAFQGVRALWRDGPDLLAEVELPEAAGEPDGYGIHPALLDAALHPAFLLGQDSDAEETGQIWLPFSWTRVSLHASGATTLRVRLTPLQDGGGEEGELGVRVVLADAVGAPVLNAESVVMRAAEPAQLQAARGGGQDTDGLFAVDWTPLPEPYGAEGTWAVLGAGAGRGAVPESASGSHSPDHSPCHYPDLEALAGAIGAGEPAPTAVLTRLAVSDHGSPASHEDGLRAAQDALTLVQSWLAESRLGETRLVVAVRGANAVDGDGSDVDPAAAGVWGLVRSAQSENPDRFHLLDLGPDTELTSDGVAEAVLRAVAADEPQLAVRDGRALVPRLVRADDGGELEIPREGPWCLGTTGTATLENISALPCPEVLEPLEPGQVRIAVRAAGVNFRDVLVGLGMAPGQTGLGSEGAGVVLEVGAEVTRLSAGDEVMGLFEGAFGSVAVADARMVVGIPEGWSWRAAAAVPVVFSTAWFGLVELA</sequence>
<dbReference type="RefSeq" id="WP_165303391.1">
    <property type="nucleotide sequence ID" value="NZ_JAAKZZ010000904.1"/>
</dbReference>
<feature type="domain" description="PKS/mFAS DH" evidence="4">
    <location>
        <begin position="1"/>
        <end position="210"/>
    </location>
</feature>
<comment type="caution">
    <text evidence="5">The sequence shown here is derived from an EMBL/GenBank/DDBJ whole genome shotgun (WGS) entry which is preliminary data.</text>
</comment>
<dbReference type="SUPFAM" id="SSF51735">
    <property type="entry name" value="NAD(P)-binding Rossmann-fold domains"/>
    <property type="match status" value="1"/>
</dbReference>
<dbReference type="InterPro" id="IPR036291">
    <property type="entry name" value="NAD(P)-bd_dom_sf"/>
</dbReference>
<dbReference type="Gene3D" id="3.90.180.10">
    <property type="entry name" value="Medium-chain alcohol dehydrogenases, catalytic domain"/>
    <property type="match status" value="1"/>
</dbReference>
<dbReference type="SUPFAM" id="SSF50129">
    <property type="entry name" value="GroES-like"/>
    <property type="match status" value="1"/>
</dbReference>
<dbReference type="InterPro" id="IPR011032">
    <property type="entry name" value="GroES-like_sf"/>
</dbReference>
<dbReference type="GO" id="GO:0004312">
    <property type="term" value="F:fatty acid synthase activity"/>
    <property type="evidence" value="ECO:0007669"/>
    <property type="project" value="TreeGrafter"/>
</dbReference>
<dbReference type="InterPro" id="IPR013154">
    <property type="entry name" value="ADH-like_N"/>
</dbReference>
<dbReference type="Gene3D" id="3.40.50.11460">
    <property type="match status" value="1"/>
</dbReference>
<keyword evidence="6" id="KW-1185">Reference proteome</keyword>
<feature type="region of interest" description="C-terminal hotdog fold" evidence="3">
    <location>
        <begin position="62"/>
        <end position="210"/>
    </location>
</feature>
<evidence type="ECO:0000256" key="2">
    <source>
        <dbReference type="ARBA" id="ARBA00023268"/>
    </source>
</evidence>
<comment type="caution">
    <text evidence="3">Lacks conserved residue(s) required for the propagation of feature annotation.</text>
</comment>
<dbReference type="SMART" id="SM00829">
    <property type="entry name" value="PKS_ER"/>
    <property type="match status" value="1"/>
</dbReference>
<evidence type="ECO:0000313" key="6">
    <source>
        <dbReference type="Proteomes" id="UP000477722"/>
    </source>
</evidence>
<name>A0A6G4X9F5_9ACTN</name>
<dbReference type="EMBL" id="JAAKZZ010000904">
    <property type="protein sequence ID" value="NGO73792.1"/>
    <property type="molecule type" value="Genomic_DNA"/>
</dbReference>
<dbReference type="InterPro" id="IPR055123">
    <property type="entry name" value="SpnB-like_Rossmann"/>
</dbReference>
<dbReference type="GO" id="GO:0016491">
    <property type="term" value="F:oxidoreductase activity"/>
    <property type="evidence" value="ECO:0007669"/>
    <property type="project" value="InterPro"/>
</dbReference>
<evidence type="ECO:0000256" key="3">
    <source>
        <dbReference type="PROSITE-ProRule" id="PRU01363"/>
    </source>
</evidence>
<accession>A0A6G4X9F5</accession>
<dbReference type="Pfam" id="PF08240">
    <property type="entry name" value="ADH_N"/>
    <property type="match status" value="1"/>
</dbReference>
<dbReference type="InterPro" id="IPR049900">
    <property type="entry name" value="PKS_mFAS_DH"/>
</dbReference>
<keyword evidence="2" id="KW-0511">Multifunctional enzyme</keyword>
<dbReference type="Pfam" id="PF22953">
    <property type="entry name" value="SpnB_Rossmann"/>
    <property type="match status" value="1"/>
</dbReference>
<dbReference type="CDD" id="cd05195">
    <property type="entry name" value="enoyl_red"/>
    <property type="match status" value="1"/>
</dbReference>
<dbReference type="SMART" id="SM00826">
    <property type="entry name" value="PKS_DH"/>
    <property type="match status" value="1"/>
</dbReference>
<dbReference type="GO" id="GO:0006633">
    <property type="term" value="P:fatty acid biosynthetic process"/>
    <property type="evidence" value="ECO:0007669"/>
    <property type="project" value="TreeGrafter"/>
</dbReference>
<evidence type="ECO:0000313" key="5">
    <source>
        <dbReference type="EMBL" id="NGO73792.1"/>
    </source>
</evidence>
<feature type="non-terminal residue" evidence="5">
    <location>
        <position position="1"/>
    </location>
</feature>
<dbReference type="Pfam" id="PF14765">
    <property type="entry name" value="PS-DH"/>
    <property type="match status" value="1"/>
</dbReference>
<gene>
    <name evidence="5" type="ORF">G5C65_36850</name>
</gene>
<feature type="non-terminal residue" evidence="5">
    <location>
        <position position="561"/>
    </location>
</feature>
<dbReference type="InterPro" id="IPR042104">
    <property type="entry name" value="PKS_dehydratase_sf"/>
</dbReference>
<dbReference type="InterPro" id="IPR020843">
    <property type="entry name" value="ER"/>
</dbReference>
<dbReference type="Proteomes" id="UP000477722">
    <property type="component" value="Unassembled WGS sequence"/>
</dbReference>
<dbReference type="AlphaFoldDB" id="A0A6G4X9F5"/>